<dbReference type="Pfam" id="PF12348">
    <property type="entry name" value="CLASP_N"/>
    <property type="match status" value="2"/>
</dbReference>
<dbReference type="PROSITE" id="PS50077">
    <property type="entry name" value="HEAT_REPEAT"/>
    <property type="match status" value="1"/>
</dbReference>
<evidence type="ECO:0000259" key="15">
    <source>
        <dbReference type="SMART" id="SM01349"/>
    </source>
</evidence>
<dbReference type="GO" id="GO:0005813">
    <property type="term" value="C:centrosome"/>
    <property type="evidence" value="ECO:0007669"/>
    <property type="project" value="UniProtKB-SubCell"/>
</dbReference>
<keyword evidence="5" id="KW-0132">Cell division</keyword>
<feature type="domain" description="TOG" evidence="15">
    <location>
        <begin position="811"/>
        <end position="1042"/>
    </location>
</feature>
<dbReference type="InterPro" id="IPR024395">
    <property type="entry name" value="CLASP_N_dom"/>
</dbReference>
<feature type="compositionally biased region" description="Basic and acidic residues" evidence="14">
    <location>
        <begin position="1197"/>
        <end position="1216"/>
    </location>
</feature>
<keyword evidence="8" id="KW-0498">Mitosis</keyword>
<feature type="compositionally biased region" description="Low complexity" evidence="14">
    <location>
        <begin position="547"/>
        <end position="567"/>
    </location>
</feature>
<feature type="compositionally biased region" description="Polar residues" evidence="14">
    <location>
        <begin position="719"/>
        <end position="728"/>
    </location>
</feature>
<keyword evidence="9" id="KW-0333">Golgi apparatus</keyword>
<feature type="compositionally biased region" description="Polar residues" evidence="14">
    <location>
        <begin position="667"/>
        <end position="688"/>
    </location>
</feature>
<evidence type="ECO:0000256" key="11">
    <source>
        <dbReference type="ARBA" id="ARBA00023306"/>
    </source>
</evidence>
<gene>
    <name evidence="16" type="primary">clasp1a</name>
</gene>
<keyword evidence="4" id="KW-0963">Cytoplasm</keyword>
<dbReference type="GO" id="GO:0051301">
    <property type="term" value="P:cell division"/>
    <property type="evidence" value="ECO:0007669"/>
    <property type="project" value="UniProtKB-KW"/>
</dbReference>
<dbReference type="PANTHER" id="PTHR21567">
    <property type="entry name" value="CLASP"/>
    <property type="match status" value="1"/>
</dbReference>
<evidence type="ECO:0000256" key="10">
    <source>
        <dbReference type="ARBA" id="ARBA00023212"/>
    </source>
</evidence>
<reference evidence="16" key="1">
    <citation type="submission" date="2025-08" db="UniProtKB">
        <authorList>
            <consortium name="RefSeq"/>
        </authorList>
    </citation>
    <scope>IDENTIFICATION</scope>
    <source>
        <tissue evidence="16">Muscle</tissue>
    </source>
</reference>
<evidence type="ECO:0000256" key="6">
    <source>
        <dbReference type="ARBA" id="ARBA00022701"/>
    </source>
</evidence>
<comment type="similarity">
    <text evidence="3">Belongs to the CLASP family.</text>
</comment>
<dbReference type="PANTHER" id="PTHR21567:SF28">
    <property type="entry name" value="CLIP-ASSOCIATING PROTEIN 1"/>
    <property type="match status" value="1"/>
</dbReference>
<dbReference type="GO" id="GO:0000776">
    <property type="term" value="C:kinetochore"/>
    <property type="evidence" value="ECO:0007669"/>
    <property type="project" value="TreeGrafter"/>
</dbReference>
<organism evidence="16">
    <name type="scientific">Cyprinus carpio</name>
    <name type="common">Common carp</name>
    <dbReference type="NCBI Taxonomy" id="7962"/>
    <lineage>
        <taxon>Eukaryota</taxon>
        <taxon>Metazoa</taxon>
        <taxon>Chordata</taxon>
        <taxon>Craniata</taxon>
        <taxon>Vertebrata</taxon>
        <taxon>Euteleostomi</taxon>
        <taxon>Actinopterygii</taxon>
        <taxon>Neopterygii</taxon>
        <taxon>Teleostei</taxon>
        <taxon>Ostariophysi</taxon>
        <taxon>Cypriniformes</taxon>
        <taxon>Cyprinidae</taxon>
        <taxon>Cyprininae</taxon>
        <taxon>Cyprinus</taxon>
    </lineage>
</organism>
<evidence type="ECO:0000256" key="9">
    <source>
        <dbReference type="ARBA" id="ARBA00023034"/>
    </source>
</evidence>
<evidence type="ECO:0000256" key="13">
    <source>
        <dbReference type="SAM" id="Coils"/>
    </source>
</evidence>
<feature type="region of interest" description="Disordered" evidence="14">
    <location>
        <begin position="581"/>
        <end position="729"/>
    </location>
</feature>
<feature type="compositionally biased region" description="Low complexity" evidence="14">
    <location>
        <begin position="1101"/>
        <end position="1110"/>
    </location>
</feature>
<dbReference type="Proteomes" id="UP001155660">
    <property type="component" value="Chromosome B9"/>
</dbReference>
<dbReference type="GO" id="GO:0007026">
    <property type="term" value="P:negative regulation of microtubule depolymerization"/>
    <property type="evidence" value="ECO:0007669"/>
    <property type="project" value="UniProtKB-ARBA"/>
</dbReference>
<dbReference type="GO" id="GO:0045180">
    <property type="term" value="C:basal cortex"/>
    <property type="evidence" value="ECO:0007669"/>
    <property type="project" value="TreeGrafter"/>
</dbReference>
<feature type="domain" description="TOG" evidence="15">
    <location>
        <begin position="1299"/>
        <end position="1539"/>
    </location>
</feature>
<evidence type="ECO:0000256" key="5">
    <source>
        <dbReference type="ARBA" id="ARBA00022618"/>
    </source>
</evidence>
<keyword evidence="11" id="KW-0131">Cell cycle</keyword>
<name>A0A9Q9WQA5_CYPCA</name>
<feature type="coiled-coil region" evidence="13">
    <location>
        <begin position="1320"/>
        <end position="1347"/>
    </location>
</feature>
<feature type="region of interest" description="Disordered" evidence="14">
    <location>
        <begin position="1197"/>
        <end position="1229"/>
    </location>
</feature>
<dbReference type="InterPro" id="IPR057546">
    <property type="entry name" value="HEAT_GCN1"/>
</dbReference>
<feature type="region of interest" description="Disordered" evidence="14">
    <location>
        <begin position="781"/>
        <end position="804"/>
    </location>
</feature>
<evidence type="ECO:0000256" key="8">
    <source>
        <dbReference type="ARBA" id="ARBA00022776"/>
    </source>
</evidence>
<feature type="compositionally biased region" description="Polar residues" evidence="14">
    <location>
        <begin position="643"/>
        <end position="657"/>
    </location>
</feature>
<evidence type="ECO:0000256" key="14">
    <source>
        <dbReference type="SAM" id="MobiDB-lite"/>
    </source>
</evidence>
<dbReference type="FunFam" id="1.25.10.10:FF:000031">
    <property type="entry name" value="CLIP-associating protein 1 isoform 2"/>
    <property type="match status" value="1"/>
</dbReference>
<feature type="compositionally biased region" description="Low complexity" evidence="14">
    <location>
        <begin position="791"/>
        <end position="804"/>
    </location>
</feature>
<dbReference type="GO" id="GO:0005876">
    <property type="term" value="C:spindle microtubule"/>
    <property type="evidence" value="ECO:0007669"/>
    <property type="project" value="TreeGrafter"/>
</dbReference>
<keyword evidence="7" id="KW-0677">Repeat</keyword>
<dbReference type="GeneID" id="109088728"/>
<feature type="region of interest" description="Disordered" evidence="14">
    <location>
        <begin position="1129"/>
        <end position="1152"/>
    </location>
</feature>
<keyword evidence="6" id="KW-0493">Microtubule</keyword>
<dbReference type="RefSeq" id="XP_042587608.1">
    <property type="nucleotide sequence ID" value="XM_042731674.1"/>
</dbReference>
<dbReference type="Pfam" id="PF23271">
    <property type="entry name" value="HEAT_GCN1"/>
    <property type="match status" value="1"/>
</dbReference>
<feature type="compositionally biased region" description="Pro residues" evidence="14">
    <location>
        <begin position="1135"/>
        <end position="1144"/>
    </location>
</feature>
<dbReference type="GO" id="GO:0043515">
    <property type="term" value="F:kinetochore binding"/>
    <property type="evidence" value="ECO:0007669"/>
    <property type="project" value="TreeGrafter"/>
</dbReference>
<feature type="region of interest" description="Disordered" evidence="14">
    <location>
        <begin position="1074"/>
        <end position="1115"/>
    </location>
</feature>
<feature type="repeat" description="HEAT" evidence="12">
    <location>
        <begin position="168"/>
        <end position="206"/>
    </location>
</feature>
<dbReference type="SMART" id="SM01349">
    <property type="entry name" value="TOG"/>
    <property type="match status" value="4"/>
</dbReference>
<evidence type="ECO:0000256" key="12">
    <source>
        <dbReference type="PROSITE-ProRule" id="PRU00103"/>
    </source>
</evidence>
<dbReference type="InterPro" id="IPR034085">
    <property type="entry name" value="TOG"/>
</dbReference>
<feature type="compositionally biased region" description="Low complexity" evidence="14">
    <location>
        <begin position="613"/>
        <end position="631"/>
    </location>
</feature>
<dbReference type="GO" id="GO:0040001">
    <property type="term" value="P:establishment of mitotic spindle localization"/>
    <property type="evidence" value="ECO:0007669"/>
    <property type="project" value="TreeGrafter"/>
</dbReference>
<evidence type="ECO:0000313" key="16">
    <source>
        <dbReference type="RefSeq" id="XP_042587608.1"/>
    </source>
</evidence>
<dbReference type="GO" id="GO:0072686">
    <property type="term" value="C:mitotic spindle"/>
    <property type="evidence" value="ECO:0007669"/>
    <property type="project" value="TreeGrafter"/>
</dbReference>
<dbReference type="FunFam" id="1.25.10.10:FF:000005">
    <property type="entry name" value="CLIP-associating protein 1 isoform 2"/>
    <property type="match status" value="1"/>
</dbReference>
<dbReference type="GO" id="GO:0090307">
    <property type="term" value="P:mitotic spindle assembly"/>
    <property type="evidence" value="ECO:0007669"/>
    <property type="project" value="TreeGrafter"/>
</dbReference>
<feature type="domain" description="TOG" evidence="15">
    <location>
        <begin position="318"/>
        <end position="550"/>
    </location>
</feature>
<feature type="domain" description="TOG" evidence="15">
    <location>
        <begin position="1"/>
        <end position="232"/>
    </location>
</feature>
<protein>
    <submittedName>
        <fullName evidence="16">CLIP-associating protein 1a isoform X19</fullName>
    </submittedName>
</protein>
<keyword evidence="13" id="KW-0175">Coiled coil</keyword>
<evidence type="ECO:0000256" key="4">
    <source>
        <dbReference type="ARBA" id="ARBA00022490"/>
    </source>
</evidence>
<feature type="region of interest" description="Disordered" evidence="14">
    <location>
        <begin position="546"/>
        <end position="569"/>
    </location>
</feature>
<dbReference type="FunFam" id="1.25.10.10:FF:000006">
    <property type="entry name" value="CLIP-associating protein 1 isoform 2"/>
    <property type="match status" value="1"/>
</dbReference>
<dbReference type="GO" id="GO:0005881">
    <property type="term" value="C:cytoplasmic microtubule"/>
    <property type="evidence" value="ECO:0007669"/>
    <property type="project" value="TreeGrafter"/>
</dbReference>
<evidence type="ECO:0000256" key="3">
    <source>
        <dbReference type="ARBA" id="ARBA00009549"/>
    </source>
</evidence>
<dbReference type="InterPro" id="IPR021133">
    <property type="entry name" value="HEAT_type_2"/>
</dbReference>
<sequence>MEPNIEYCLTQVLQKDVARRLQMGPELIDYITEADKCHDLESDQTALDKMVDGIATSWVNSSNFKLALLGMDLLSALVTRLQDRFRPQVGTVLPSLIDRLGDAKDQVRDHDQTLLLKIMELAATPQYIWDRMLVGFKHKNNRSREGVCLCLISTLNTYGAQGLTLSKIVPHICNLLGDPTSQVRDAAMNCLVEIYRHVGEKVRIDLSKKGLPQSRLNVIFSRFDEVQRSGNMILSSGSDKNFDDEDSVDGGRSSSSSSSKGFSNSRRGGSMGSMRRPSSASGSRAPGKDSVSAGAVDEEDFIKAFEDVPAVQIYSSKDLEDSLNKIREVLSDDKQDWEHRVTALKKVRSLLLAGATEHEGFLQQLRLLEGALKLSAKDLRSQVVREACITLGHLSSVLGNKFDHGAENIMPTLLNLVPNSAKIMATSGMAAIRLILRHTHFPRLIPIITSNCTSKSVAVRRRCYEFLDLLLQEWQTHTLERHVAVLTETIKKGIHDADSEARSVARKCYWGFHGHFSREAEYLFQALESSYQKALQSHLKSSDSIVSLPQSDRSSSSSQESLNRPLSVKSVIGGPVTRSKVISSRVSSTPGALQRSRSDIDVNAASSAKSRMSTATSPSPFSSAAALPPGSYASLGRVRTRRQSSGSAVSANSTVTDSRGRSRAKVVSQSQRSRSANPTSAGSRSSSPGKLLGHAYGRIPRATAPTTPSDKYSRIPKSQGCSRETSPSRLGIDRFGLIHQARISASVNAMRVLNTGTEVEAAVADALLLGDSRNKCKPLRRRYESDDDANSDASSACSERSYSSRNGGIPHYLRQTEDVAEVLNHCASSNWSERKEGLLGLQNLLKSQRILSRVELKRLCEIFTRMFADPHSKRVFSMFLETLVDFITVHREDLQDWLFVLLTQLLKKMGADLLGSVQAKVQKALDVTRESFPFDQQFNILMRFIVDQTQTPNLKVKVAILKYIESLARQMDPADFVNSSETRLAVSRIITWTTEPKSSDVRKTLHSWACEELSSRPSTTALLPGEGHLEERCKQAAQVVLISLFELNTPEFTMLLGALPKTFQDGATKLLHNHLKNSSNTSNVSSPSNTMGRTPPRHPTSRTSPLTSPTNCSHGGLSPSRLWGWSVDGLLKHPSPSPPPPTPPSHSSIPAGPSLRAFRCALSPSMLEYDTENMNSDEIFSSLRGVTEAIQSFSYRSQEDLNESIRRDGKKDDAAGKEGASPGSDARLGLDVMEGGRTALDNKTSLLNTPSPRSFAVPRSREFAPYGYGDTITAYDKSALKEAVFDDDVDQFRDCRRQDCGENKMVLPKGFTPDLVADLLKELSNHNERVEERKGALIELLKIAREDSLAVWDEHFKTILLLLLETLGDKDHTIRALALRVLKEILRNQPARFKNYAELTIMKTLEAHKDSHKEVVRAAEEAASTLASSIHPEQCIKVLCPIVQTADYPINLAAIKMQTKVVERIARESLHQLLPDIIPGLLQGYDNTESSVRKASVFCLVAIYSVIGEELKPHLAQLTGSKMKLLNLYIKRAQTTNSNSSSSSDVSSHS</sequence>
<dbReference type="GO" id="GO:0005794">
    <property type="term" value="C:Golgi apparatus"/>
    <property type="evidence" value="ECO:0007669"/>
    <property type="project" value="UniProtKB-SubCell"/>
</dbReference>
<accession>A0A9Q9WQA5</accession>
<feature type="region of interest" description="Disordered" evidence="14">
    <location>
        <begin position="234"/>
        <end position="293"/>
    </location>
</feature>
<evidence type="ECO:0000256" key="1">
    <source>
        <dbReference type="ARBA" id="ARBA00004186"/>
    </source>
</evidence>
<feature type="compositionally biased region" description="Low complexity" evidence="14">
    <location>
        <begin position="1077"/>
        <end position="1089"/>
    </location>
</feature>
<dbReference type="CTD" id="562077"/>
<dbReference type="GO" id="GO:0008017">
    <property type="term" value="F:microtubule binding"/>
    <property type="evidence" value="ECO:0007669"/>
    <property type="project" value="TreeGrafter"/>
</dbReference>
<feature type="compositionally biased region" description="Low complexity" evidence="14">
    <location>
        <begin position="250"/>
        <end position="285"/>
    </location>
</feature>
<evidence type="ECO:0000256" key="2">
    <source>
        <dbReference type="ARBA" id="ARBA00004555"/>
    </source>
</evidence>
<comment type="subcellular location">
    <subcellularLocation>
        <location evidence="1">Cytoplasm</location>
        <location evidence="1">Cytoskeleton</location>
        <location evidence="1">Spindle</location>
    </subcellularLocation>
    <subcellularLocation>
        <location evidence="2">Golgi apparatus</location>
    </subcellularLocation>
</comment>
<keyword evidence="10" id="KW-0206">Cytoskeleton</keyword>
<feature type="compositionally biased region" description="Polar residues" evidence="14">
    <location>
        <begin position="581"/>
        <end position="591"/>
    </location>
</feature>
<evidence type="ECO:0000256" key="7">
    <source>
        <dbReference type="ARBA" id="ARBA00022737"/>
    </source>
</evidence>
<proteinExistence type="inferred from homology"/>